<keyword evidence="3" id="KW-1185">Reference proteome</keyword>
<dbReference type="InterPro" id="IPR037135">
    <property type="entry name" value="DUF1653-like_dom_sf"/>
</dbReference>
<dbReference type="Pfam" id="PF07866">
    <property type="entry name" value="DUF1653"/>
    <property type="match status" value="1"/>
</dbReference>
<name>A0ABS4EDQ1_9FIRM</name>
<reference evidence="2 3" key="1">
    <citation type="submission" date="2021-03" db="EMBL/GenBank/DDBJ databases">
        <title>Genomic Encyclopedia of Type Strains, Phase IV (KMG-IV): sequencing the most valuable type-strain genomes for metagenomic binning, comparative biology and taxonomic classification.</title>
        <authorList>
            <person name="Goeker M."/>
        </authorList>
    </citation>
    <scope>NUCLEOTIDE SEQUENCE [LARGE SCALE GENOMIC DNA]</scope>
    <source>
        <strain evidence="2 3">DSM 1289</strain>
    </source>
</reference>
<sequence length="81" mass="9902">MNREIEIQRPYRHFKGKLYYVHHVVTYTETEEVLVSYQALYPPYGMFVRPLEMFLEKVETGRTDNITNQEYRFELYDSSKL</sequence>
<accession>A0ABS4EDQ1</accession>
<dbReference type="Gene3D" id="2.30.30.320">
    <property type="entry name" value="DUF1653-like domain"/>
    <property type="match status" value="1"/>
</dbReference>
<feature type="domain" description="DUF1653" evidence="1">
    <location>
        <begin position="10"/>
        <end position="73"/>
    </location>
</feature>
<dbReference type="InterPro" id="IPR023387">
    <property type="entry name" value="DUF1653-like_dom"/>
</dbReference>
<organism evidence="2 3">
    <name type="scientific">Metaclostridioides mangenotii</name>
    <dbReference type="NCBI Taxonomy" id="1540"/>
    <lineage>
        <taxon>Bacteria</taxon>
        <taxon>Bacillati</taxon>
        <taxon>Bacillota</taxon>
        <taxon>Clostridia</taxon>
        <taxon>Peptostreptococcales</taxon>
        <taxon>Peptostreptococcaceae</taxon>
        <taxon>Metaclostridioides</taxon>
    </lineage>
</organism>
<gene>
    <name evidence="2" type="ORF">J2Z43_002477</name>
</gene>
<dbReference type="RefSeq" id="WP_209457431.1">
    <property type="nucleotide sequence ID" value="NZ_BAAACS010000016.1"/>
</dbReference>
<protein>
    <recommendedName>
        <fullName evidence="1">DUF1653 domain-containing protein</fullName>
    </recommendedName>
</protein>
<dbReference type="Proteomes" id="UP000767291">
    <property type="component" value="Unassembled WGS sequence"/>
</dbReference>
<evidence type="ECO:0000259" key="1">
    <source>
        <dbReference type="Pfam" id="PF07866"/>
    </source>
</evidence>
<comment type="caution">
    <text evidence="2">The sequence shown here is derived from an EMBL/GenBank/DDBJ whole genome shotgun (WGS) entry which is preliminary data.</text>
</comment>
<dbReference type="EMBL" id="JAGGJX010000006">
    <property type="protein sequence ID" value="MBP1856075.1"/>
    <property type="molecule type" value="Genomic_DNA"/>
</dbReference>
<evidence type="ECO:0000313" key="3">
    <source>
        <dbReference type="Proteomes" id="UP000767291"/>
    </source>
</evidence>
<proteinExistence type="predicted"/>
<evidence type="ECO:0000313" key="2">
    <source>
        <dbReference type="EMBL" id="MBP1856075.1"/>
    </source>
</evidence>